<dbReference type="GO" id="GO:0140359">
    <property type="term" value="F:ABC-type transporter activity"/>
    <property type="evidence" value="ECO:0007669"/>
    <property type="project" value="InterPro"/>
</dbReference>
<evidence type="ECO:0000256" key="10">
    <source>
        <dbReference type="SAM" id="MobiDB-lite"/>
    </source>
</evidence>
<comment type="subcellular location">
    <subcellularLocation>
        <location evidence="1">Cell membrane</location>
        <topology evidence="1">Multi-pass membrane protein</topology>
    </subcellularLocation>
</comment>
<evidence type="ECO:0000256" key="5">
    <source>
        <dbReference type="ARBA" id="ARBA00022692"/>
    </source>
</evidence>
<name>A0A8E2W733_RHILI</name>
<keyword evidence="3" id="KW-0813">Transport</keyword>
<dbReference type="FunFam" id="3.40.50.300:FF:001444">
    <property type="entry name" value="ABC transporter ATP-binding protein"/>
    <property type="match status" value="1"/>
</dbReference>
<reference evidence="14 15" key="1">
    <citation type="submission" date="2018-05" db="EMBL/GenBank/DDBJ databases">
        <title>Genomic Encyclopedia of Type Strains, Phase IV (KMG-IV): sequencing the most valuable type-strain genomes for metagenomic binning, comparative biology and taxonomic classification.</title>
        <authorList>
            <person name="Goeker M."/>
        </authorList>
    </citation>
    <scope>NUCLEOTIDE SEQUENCE [LARGE SCALE GENOMIC DNA]</scope>
    <source>
        <strain evidence="14 15">DSM 2626</strain>
    </source>
</reference>
<dbReference type="GO" id="GO:0005524">
    <property type="term" value="F:ATP binding"/>
    <property type="evidence" value="ECO:0007669"/>
    <property type="project" value="UniProtKB-KW"/>
</dbReference>
<dbReference type="Pfam" id="PF00664">
    <property type="entry name" value="ABC_membrane"/>
    <property type="match status" value="1"/>
</dbReference>
<evidence type="ECO:0000256" key="7">
    <source>
        <dbReference type="ARBA" id="ARBA00022840"/>
    </source>
</evidence>
<protein>
    <submittedName>
        <fullName evidence="14">ATP-binding cassette subfamily C protein</fullName>
    </submittedName>
</protein>
<keyword evidence="5 11" id="KW-0812">Transmembrane</keyword>
<evidence type="ECO:0000313" key="14">
    <source>
        <dbReference type="EMBL" id="PWJ87663.1"/>
    </source>
</evidence>
<dbReference type="PROSITE" id="PS50929">
    <property type="entry name" value="ABC_TM1F"/>
    <property type="match status" value="1"/>
</dbReference>
<dbReference type="GO" id="GO:0005886">
    <property type="term" value="C:plasma membrane"/>
    <property type="evidence" value="ECO:0007669"/>
    <property type="project" value="UniProtKB-SubCell"/>
</dbReference>
<dbReference type="Pfam" id="PF00005">
    <property type="entry name" value="ABC_tran"/>
    <property type="match status" value="1"/>
</dbReference>
<proteinExistence type="inferred from homology"/>
<dbReference type="InterPro" id="IPR027417">
    <property type="entry name" value="P-loop_NTPase"/>
</dbReference>
<evidence type="ECO:0000256" key="4">
    <source>
        <dbReference type="ARBA" id="ARBA00022475"/>
    </source>
</evidence>
<evidence type="ECO:0000259" key="13">
    <source>
        <dbReference type="PROSITE" id="PS50929"/>
    </source>
</evidence>
<dbReference type="CDD" id="cd03246">
    <property type="entry name" value="ABCC_Protease_Secretion"/>
    <property type="match status" value="1"/>
</dbReference>
<evidence type="ECO:0000256" key="6">
    <source>
        <dbReference type="ARBA" id="ARBA00022741"/>
    </source>
</evidence>
<dbReference type="AlphaFoldDB" id="A0A8E2W733"/>
<evidence type="ECO:0000259" key="12">
    <source>
        <dbReference type="PROSITE" id="PS50893"/>
    </source>
</evidence>
<evidence type="ECO:0000256" key="8">
    <source>
        <dbReference type="ARBA" id="ARBA00022989"/>
    </source>
</evidence>
<dbReference type="EMBL" id="QGGH01000015">
    <property type="protein sequence ID" value="PWJ87663.1"/>
    <property type="molecule type" value="Genomic_DNA"/>
</dbReference>
<dbReference type="SUPFAM" id="SSF90123">
    <property type="entry name" value="ABC transporter transmembrane region"/>
    <property type="match status" value="1"/>
</dbReference>
<feature type="transmembrane region" description="Helical" evidence="11">
    <location>
        <begin position="237"/>
        <end position="267"/>
    </location>
</feature>
<sequence length="663" mass="70579">MPWRLWRGCHEARINERFRVGASHRSHIDQGLPGRCNPDLDAAQPRGRSCRSPRAGAAGSSESAPSAGLEGNVKGISLSAALLLQRRRIPLMPNKHATGSQLREAIAACRWALAGTAAMSGVISLLHLTGAFFMLEVYDRVLPSRSVPTLVGLVILAGGLFLFQGWLDVVRARLFTRVGRLLDERLSGRVHETLIGLPLVNGETGDGLQPLRDLDQIRGFLSGGGPGALFDLPWLPLYVGICFMFHAWIGSAVLVGALLLVFVTLMTERLTREPSRKTAEFGTIRNSIAGANRRNAEVVRAMGMAKRVGSRWSAANESYMDFQQRASDVATGLGGLSKSLRMMLQSGVLALGAYLVVNSQASVGIITAASILSARALAPVERAIANWKGFVGARQGWQRLSHLLQALPLKPQPTRLPKPVTALSVQKISVAPPGASRLAVQEASFELRAGQGLGIIGPSASGKSSLARAIVGVWRPMRGDIRLDGAALDQWSPEALGQHIGYLPQEVELFAGTIAENISRFAESSDDEAIISAARAAGVHNLILRLGDGYQTIIGVAGIGLSAGQRQRIGLARALYGDPFLVVLDEPNSNLDAEGDEALTKAILKIKERGGIAIVVAHRPSALAGVDHVLIMMEGRQHAFGLKSDVLSAPAGDAAAVPTRGRH</sequence>
<dbReference type="SUPFAM" id="SSF52540">
    <property type="entry name" value="P-loop containing nucleoside triphosphate hydrolases"/>
    <property type="match status" value="1"/>
</dbReference>
<keyword evidence="6" id="KW-0547">Nucleotide-binding</keyword>
<dbReference type="GO" id="GO:0034040">
    <property type="term" value="F:ATPase-coupled lipid transmembrane transporter activity"/>
    <property type="evidence" value="ECO:0007669"/>
    <property type="project" value="TreeGrafter"/>
</dbReference>
<dbReference type="InterPro" id="IPR010128">
    <property type="entry name" value="ATPase_T1SS_PrtD-like"/>
</dbReference>
<feature type="domain" description="ABC transmembrane type-1" evidence="13">
    <location>
        <begin position="114"/>
        <end position="392"/>
    </location>
</feature>
<dbReference type="InterPro" id="IPR003439">
    <property type="entry name" value="ABC_transporter-like_ATP-bd"/>
</dbReference>
<evidence type="ECO:0000256" key="3">
    <source>
        <dbReference type="ARBA" id="ARBA00022448"/>
    </source>
</evidence>
<feature type="compositionally biased region" description="Low complexity" evidence="10">
    <location>
        <begin position="45"/>
        <end position="68"/>
    </location>
</feature>
<feature type="transmembrane region" description="Helical" evidence="11">
    <location>
        <begin position="111"/>
        <end position="135"/>
    </location>
</feature>
<accession>A0A8E2W733</accession>
<dbReference type="PANTHER" id="PTHR24221">
    <property type="entry name" value="ATP-BINDING CASSETTE SUB-FAMILY B"/>
    <property type="match status" value="1"/>
</dbReference>
<dbReference type="Gene3D" id="1.20.1560.10">
    <property type="entry name" value="ABC transporter type 1, transmembrane domain"/>
    <property type="match status" value="1"/>
</dbReference>
<dbReference type="PROSITE" id="PS00211">
    <property type="entry name" value="ABC_TRANSPORTER_1"/>
    <property type="match status" value="1"/>
</dbReference>
<feature type="domain" description="ABC transporter" evidence="12">
    <location>
        <begin position="423"/>
        <end position="659"/>
    </location>
</feature>
<dbReference type="Gene3D" id="3.40.50.300">
    <property type="entry name" value="P-loop containing nucleotide triphosphate hydrolases"/>
    <property type="match status" value="1"/>
</dbReference>
<organism evidence="14 15">
    <name type="scientific">Rhizobium loti</name>
    <name type="common">Mesorhizobium loti</name>
    <dbReference type="NCBI Taxonomy" id="381"/>
    <lineage>
        <taxon>Bacteria</taxon>
        <taxon>Pseudomonadati</taxon>
        <taxon>Pseudomonadota</taxon>
        <taxon>Alphaproteobacteria</taxon>
        <taxon>Hyphomicrobiales</taxon>
        <taxon>Phyllobacteriaceae</taxon>
        <taxon>Mesorhizobium</taxon>
    </lineage>
</organism>
<feature type="transmembrane region" description="Helical" evidence="11">
    <location>
        <begin position="348"/>
        <end position="372"/>
    </location>
</feature>
<comment type="caution">
    <text evidence="14">The sequence shown here is derived from an EMBL/GenBank/DDBJ whole genome shotgun (WGS) entry which is preliminary data.</text>
</comment>
<evidence type="ECO:0000256" key="9">
    <source>
        <dbReference type="ARBA" id="ARBA00023136"/>
    </source>
</evidence>
<evidence type="ECO:0000256" key="11">
    <source>
        <dbReference type="SAM" id="Phobius"/>
    </source>
</evidence>
<dbReference type="GO" id="GO:0016887">
    <property type="term" value="F:ATP hydrolysis activity"/>
    <property type="evidence" value="ECO:0007669"/>
    <property type="project" value="InterPro"/>
</dbReference>
<dbReference type="SMART" id="SM00382">
    <property type="entry name" value="AAA"/>
    <property type="match status" value="1"/>
</dbReference>
<keyword evidence="9 11" id="KW-0472">Membrane</keyword>
<dbReference type="GO" id="GO:0030253">
    <property type="term" value="P:protein secretion by the type I secretion system"/>
    <property type="evidence" value="ECO:0007669"/>
    <property type="project" value="InterPro"/>
</dbReference>
<gene>
    <name evidence="14" type="ORF">C8D77_115102</name>
</gene>
<dbReference type="PANTHER" id="PTHR24221:SF248">
    <property type="entry name" value="ABC TRANSPORTER TRANSMEMBRANE REGION"/>
    <property type="match status" value="1"/>
</dbReference>
<evidence type="ECO:0000256" key="1">
    <source>
        <dbReference type="ARBA" id="ARBA00004651"/>
    </source>
</evidence>
<dbReference type="InterPro" id="IPR036640">
    <property type="entry name" value="ABC1_TM_sf"/>
</dbReference>
<dbReference type="InterPro" id="IPR017871">
    <property type="entry name" value="ABC_transporter-like_CS"/>
</dbReference>
<dbReference type="PROSITE" id="PS50893">
    <property type="entry name" value="ABC_TRANSPORTER_2"/>
    <property type="match status" value="1"/>
</dbReference>
<feature type="region of interest" description="Disordered" evidence="10">
    <location>
        <begin position="27"/>
        <end position="68"/>
    </location>
</feature>
<keyword evidence="4" id="KW-1003">Cell membrane</keyword>
<comment type="similarity">
    <text evidence="2">Belongs to the ABC transporter superfamily.</text>
</comment>
<dbReference type="InterPro" id="IPR039421">
    <property type="entry name" value="Type_1_exporter"/>
</dbReference>
<dbReference type="NCBIfam" id="TIGR01842">
    <property type="entry name" value="type_I_sec_PrtD"/>
    <property type="match status" value="1"/>
</dbReference>
<dbReference type="InterPro" id="IPR003593">
    <property type="entry name" value="AAA+_ATPase"/>
</dbReference>
<evidence type="ECO:0000313" key="15">
    <source>
        <dbReference type="Proteomes" id="UP000245631"/>
    </source>
</evidence>
<keyword evidence="7 14" id="KW-0067">ATP-binding</keyword>
<dbReference type="Proteomes" id="UP000245631">
    <property type="component" value="Unassembled WGS sequence"/>
</dbReference>
<keyword evidence="8 11" id="KW-1133">Transmembrane helix</keyword>
<feature type="transmembrane region" description="Helical" evidence="11">
    <location>
        <begin position="147"/>
        <end position="167"/>
    </location>
</feature>
<dbReference type="InterPro" id="IPR011527">
    <property type="entry name" value="ABC1_TM_dom"/>
</dbReference>
<dbReference type="GO" id="GO:0030256">
    <property type="term" value="C:type I protein secretion system complex"/>
    <property type="evidence" value="ECO:0007669"/>
    <property type="project" value="InterPro"/>
</dbReference>
<evidence type="ECO:0000256" key="2">
    <source>
        <dbReference type="ARBA" id="ARBA00005417"/>
    </source>
</evidence>